<keyword evidence="2" id="KW-1133">Transmembrane helix</keyword>
<sequence>MAPVTQYADHSPPLSPLSSRGRSRGGPGRPPLTGTVFLGGMVAAGLGLGTFAVLVLLLWIISPYPDGGPAGALRVAVDVWLLAHGADLVRTETLSGVPAPIGLTPLLLTVLPCWLLYRAARGALEPREELGAPALDDPFADLLRDDDGADGGTDAGTDDGAPDHDDGRAAPGTGGTRREPGARPALPVPPRTAVLALVGGYLAVAAAAALYAFSGPVRVDPLSALLHLPLLAGASAAVGVWAAAGCPSALPEPLRRAVGGLPKGVRGCFTRPRLAAAVRAAAAGLTVLLAGGALLVAGSLAVHAGAARDALLQLTVAWSGRAAVLLLCVALLPNAVVWAAAYGLGPGFLVGAGKVVAPLAVAGSPGLPRFPLFAAFPAPGVPGPWALGVATAVPAAAGVALAYGAVPRRAAALNTSRTLETAVTALLGSVLCALGAALLAYGASGALGNDTLAAFGPPWRPAAAAAFAWTAALGVPGAVVVRWHRRRALRRGKRDGTLVPAWCRGAVAALGVPPLPRAAAGRERHRPAAAPRGGWWTGAAAWLGFAAGGQARPAPAARPARDTPVAPHGDGGTRPVDVLPVRPSPEGTTGQRPAPDPAAPVRPGPGAGERPRRWARWWGGPGKAAPGGKARAGRGRHGRPAREAASRAGGVPEGVRAPDSWHDSGSRRARWAAMRESGGGLVPEFDPMDVPGPDD</sequence>
<dbReference type="InterPro" id="IPR045931">
    <property type="entry name" value="DUF6350"/>
</dbReference>
<evidence type="ECO:0000313" key="3">
    <source>
        <dbReference type="EMBL" id="MFC5723888.1"/>
    </source>
</evidence>
<feature type="transmembrane region" description="Helical" evidence="2">
    <location>
        <begin position="32"/>
        <end position="61"/>
    </location>
</feature>
<dbReference type="RefSeq" id="WP_390320308.1">
    <property type="nucleotide sequence ID" value="NZ_JBHSPB010000021.1"/>
</dbReference>
<organism evidence="3 4">
    <name type="scientific">Streptomyces gamaensis</name>
    <dbReference type="NCBI Taxonomy" id="1763542"/>
    <lineage>
        <taxon>Bacteria</taxon>
        <taxon>Bacillati</taxon>
        <taxon>Actinomycetota</taxon>
        <taxon>Actinomycetes</taxon>
        <taxon>Kitasatosporales</taxon>
        <taxon>Streptomycetaceae</taxon>
        <taxon>Streptomyces</taxon>
    </lineage>
</organism>
<feature type="transmembrane region" description="Helical" evidence="2">
    <location>
        <begin position="348"/>
        <end position="365"/>
    </location>
</feature>
<comment type="caution">
    <text evidence="3">The sequence shown here is derived from an EMBL/GenBank/DDBJ whole genome shotgun (WGS) entry which is preliminary data.</text>
</comment>
<feature type="region of interest" description="Disordered" evidence="1">
    <location>
        <begin position="1"/>
        <end position="29"/>
    </location>
</feature>
<keyword evidence="4" id="KW-1185">Reference proteome</keyword>
<feature type="transmembrane region" description="Helical" evidence="2">
    <location>
        <begin position="418"/>
        <end position="442"/>
    </location>
</feature>
<feature type="region of interest" description="Disordered" evidence="1">
    <location>
        <begin position="143"/>
        <end position="187"/>
    </location>
</feature>
<feature type="transmembrane region" description="Helical" evidence="2">
    <location>
        <begin position="385"/>
        <end position="406"/>
    </location>
</feature>
<dbReference type="Proteomes" id="UP001596083">
    <property type="component" value="Unassembled WGS sequence"/>
</dbReference>
<feature type="transmembrane region" description="Helical" evidence="2">
    <location>
        <begin position="225"/>
        <end position="246"/>
    </location>
</feature>
<evidence type="ECO:0000313" key="4">
    <source>
        <dbReference type="Proteomes" id="UP001596083"/>
    </source>
</evidence>
<feature type="transmembrane region" description="Helical" evidence="2">
    <location>
        <begin position="193"/>
        <end position="213"/>
    </location>
</feature>
<dbReference type="EMBL" id="JBHSPB010000021">
    <property type="protein sequence ID" value="MFC5723888.1"/>
    <property type="molecule type" value="Genomic_DNA"/>
</dbReference>
<proteinExistence type="predicted"/>
<protein>
    <submittedName>
        <fullName evidence="3">DUF6350 family protein</fullName>
    </submittedName>
</protein>
<dbReference type="Pfam" id="PF19877">
    <property type="entry name" value="DUF6350"/>
    <property type="match status" value="1"/>
</dbReference>
<keyword evidence="2" id="KW-0812">Transmembrane</keyword>
<keyword evidence="2" id="KW-0472">Membrane</keyword>
<feature type="transmembrane region" description="Helical" evidence="2">
    <location>
        <begin position="462"/>
        <end position="484"/>
    </location>
</feature>
<evidence type="ECO:0000256" key="2">
    <source>
        <dbReference type="SAM" id="Phobius"/>
    </source>
</evidence>
<feature type="compositionally biased region" description="Pro residues" evidence="1">
    <location>
        <begin position="594"/>
        <end position="603"/>
    </location>
</feature>
<name>A0ABW0ZA28_9ACTN</name>
<feature type="transmembrane region" description="Helical" evidence="2">
    <location>
        <begin position="97"/>
        <end position="117"/>
    </location>
</feature>
<feature type="region of interest" description="Disordered" evidence="1">
    <location>
        <begin position="550"/>
        <end position="695"/>
    </location>
</feature>
<evidence type="ECO:0000256" key="1">
    <source>
        <dbReference type="SAM" id="MobiDB-lite"/>
    </source>
</evidence>
<gene>
    <name evidence="3" type="ORF">ACFP1Z_27355</name>
</gene>
<feature type="transmembrane region" description="Helical" evidence="2">
    <location>
        <begin position="280"/>
        <end position="302"/>
    </location>
</feature>
<reference evidence="4" key="1">
    <citation type="journal article" date="2019" name="Int. J. Syst. Evol. Microbiol.">
        <title>The Global Catalogue of Microorganisms (GCM) 10K type strain sequencing project: providing services to taxonomists for standard genome sequencing and annotation.</title>
        <authorList>
            <consortium name="The Broad Institute Genomics Platform"/>
            <consortium name="The Broad Institute Genome Sequencing Center for Infectious Disease"/>
            <person name="Wu L."/>
            <person name="Ma J."/>
        </authorList>
    </citation>
    <scope>NUCLEOTIDE SEQUENCE [LARGE SCALE GENOMIC DNA]</scope>
    <source>
        <strain evidence="4">CGMCC 4.7304</strain>
    </source>
</reference>
<accession>A0ABW0ZA28</accession>
<feature type="transmembrane region" description="Helical" evidence="2">
    <location>
        <begin position="322"/>
        <end position="341"/>
    </location>
</feature>